<gene>
    <name evidence="3" type="ORF">SEMRO_263_G102360.1</name>
</gene>
<dbReference type="InterPro" id="IPR027417">
    <property type="entry name" value="P-loop_NTPase"/>
</dbReference>
<keyword evidence="4" id="KW-1185">Reference proteome</keyword>
<organism evidence="3 4">
    <name type="scientific">Seminavis robusta</name>
    <dbReference type="NCBI Taxonomy" id="568900"/>
    <lineage>
        <taxon>Eukaryota</taxon>
        <taxon>Sar</taxon>
        <taxon>Stramenopiles</taxon>
        <taxon>Ochrophyta</taxon>
        <taxon>Bacillariophyta</taxon>
        <taxon>Bacillariophyceae</taxon>
        <taxon>Bacillariophycidae</taxon>
        <taxon>Naviculales</taxon>
        <taxon>Naviculaceae</taxon>
        <taxon>Seminavis</taxon>
    </lineage>
</organism>
<dbReference type="SUPFAM" id="SSF52540">
    <property type="entry name" value="P-loop containing nucleoside triphosphate hydrolases"/>
    <property type="match status" value="1"/>
</dbReference>
<dbReference type="SMART" id="SM00490">
    <property type="entry name" value="HELICc"/>
    <property type="match status" value="1"/>
</dbReference>
<protein>
    <submittedName>
        <fullName evidence="3">Dicer-like protein</fullName>
    </submittedName>
</protein>
<dbReference type="OrthoDB" id="97541at2759"/>
<dbReference type="GO" id="GO:0005737">
    <property type="term" value="C:cytoplasm"/>
    <property type="evidence" value="ECO:0007669"/>
    <property type="project" value="TreeGrafter"/>
</dbReference>
<dbReference type="EMBL" id="CAICTM010000262">
    <property type="protein sequence ID" value="CAB9506341.1"/>
    <property type="molecule type" value="Genomic_DNA"/>
</dbReference>
<sequence length="672" mass="75898">MTALVLYPYQKESLAHAKERNTIVNLPTGRGKTLIAVKLIEHCLQAYPARKVAFLVPTRALVEQHYKYCKDHVRLPHGSPPSIQKLAGQAQAYWDESDWNEAFRSNHIFVGTEKLFQDAFVATKFLDIGSFSLFVFDECHKAVGSAPMAVVMRDGVAPHQAQGLHGPKILGLTASFVSGSLKNMEKKRRDLEKVLLSTLICPDVRTRIGDDSFRFVNWSKSPHIDRQEGAIKAHVEAAVQHVGQIKEQKKIIARCAYVFQELGADALFFYVERVIVAQVLARAKILMELPDAASVDCGERMLEGVPALRSEVAVLRTKLLADPLVQQADRRSIKVQKLIDLLQDQFLQNQNGHRGMVFVQQVALVSSLAKVLNDTLSVLHVKCGAVAGCGHQSEFERQAQLDHFRSGEIQIIVATPALEEGIDVPECAFVVRYTAVQTTKAHIQGAGRARHENAQIFYFENDPQDERQKEAAMNTVAKDRTLALTADDLQKAIHEIDSPRDKRHPYPLNCRMNPSADSTGEVNVYNCKEIFNRYCSVMLGTPVQPKKILYKYTVKEDGRKFLSKVRFPSPHGWQHLTYDNHYILFWGRANLDNFFSADRTKRKTVSEKEEMTFVYIVVVTLREKGYLDCHNKPNKACQLEARRNCDVDSEWSDAIPIKDRVFQSYGAPLEEI</sequence>
<comment type="caution">
    <text evidence="3">The sequence shown here is derived from an EMBL/GenBank/DDBJ whole genome shotgun (WGS) entry which is preliminary data.</text>
</comment>
<evidence type="ECO:0000313" key="3">
    <source>
        <dbReference type="EMBL" id="CAB9506341.1"/>
    </source>
</evidence>
<dbReference type="AlphaFoldDB" id="A0A9N8DT72"/>
<name>A0A9N8DT72_9STRA</name>
<dbReference type="Pfam" id="PF00271">
    <property type="entry name" value="Helicase_C"/>
    <property type="match status" value="1"/>
</dbReference>
<dbReference type="SMART" id="SM00487">
    <property type="entry name" value="DEXDc"/>
    <property type="match status" value="1"/>
</dbReference>
<evidence type="ECO:0000259" key="2">
    <source>
        <dbReference type="PROSITE" id="PS51194"/>
    </source>
</evidence>
<accession>A0A9N8DT72</accession>
<dbReference type="InterPro" id="IPR006935">
    <property type="entry name" value="Helicase/UvrB_N"/>
</dbReference>
<dbReference type="InterPro" id="IPR014001">
    <property type="entry name" value="Helicase_ATP-bd"/>
</dbReference>
<dbReference type="GO" id="GO:0005524">
    <property type="term" value="F:ATP binding"/>
    <property type="evidence" value="ECO:0007669"/>
    <property type="project" value="InterPro"/>
</dbReference>
<dbReference type="PANTHER" id="PTHR14074">
    <property type="entry name" value="HELICASE WITH DEATH DOMAIN-RELATED"/>
    <property type="match status" value="1"/>
</dbReference>
<feature type="domain" description="Helicase ATP-binding" evidence="1">
    <location>
        <begin position="13"/>
        <end position="194"/>
    </location>
</feature>
<dbReference type="Pfam" id="PF04851">
    <property type="entry name" value="ResIII"/>
    <property type="match status" value="1"/>
</dbReference>
<dbReference type="Gene3D" id="3.40.50.300">
    <property type="entry name" value="P-loop containing nucleotide triphosphate hydrolases"/>
    <property type="match status" value="2"/>
</dbReference>
<dbReference type="PANTHER" id="PTHR14074:SF16">
    <property type="entry name" value="ANTIVIRAL INNATE IMMUNE RESPONSE RECEPTOR RIG-I"/>
    <property type="match status" value="1"/>
</dbReference>
<dbReference type="InterPro" id="IPR051363">
    <property type="entry name" value="RLR_Helicase"/>
</dbReference>
<dbReference type="GO" id="GO:0003677">
    <property type="term" value="F:DNA binding"/>
    <property type="evidence" value="ECO:0007669"/>
    <property type="project" value="InterPro"/>
</dbReference>
<dbReference type="PROSITE" id="PS51194">
    <property type="entry name" value="HELICASE_CTER"/>
    <property type="match status" value="1"/>
</dbReference>
<evidence type="ECO:0000313" key="4">
    <source>
        <dbReference type="Proteomes" id="UP001153069"/>
    </source>
</evidence>
<reference evidence="3" key="1">
    <citation type="submission" date="2020-06" db="EMBL/GenBank/DDBJ databases">
        <authorList>
            <consortium name="Plant Systems Biology data submission"/>
        </authorList>
    </citation>
    <scope>NUCLEOTIDE SEQUENCE</scope>
    <source>
        <strain evidence="3">D6</strain>
    </source>
</reference>
<dbReference type="PROSITE" id="PS51192">
    <property type="entry name" value="HELICASE_ATP_BIND_1"/>
    <property type="match status" value="1"/>
</dbReference>
<dbReference type="GO" id="GO:0016787">
    <property type="term" value="F:hydrolase activity"/>
    <property type="evidence" value="ECO:0007669"/>
    <property type="project" value="InterPro"/>
</dbReference>
<proteinExistence type="predicted"/>
<feature type="domain" description="Helicase C-terminal" evidence="2">
    <location>
        <begin position="334"/>
        <end position="490"/>
    </location>
</feature>
<evidence type="ECO:0000259" key="1">
    <source>
        <dbReference type="PROSITE" id="PS51192"/>
    </source>
</evidence>
<dbReference type="Proteomes" id="UP001153069">
    <property type="component" value="Unassembled WGS sequence"/>
</dbReference>
<dbReference type="InterPro" id="IPR001650">
    <property type="entry name" value="Helicase_C-like"/>
</dbReference>